<accession>A0A812LL36</accession>
<evidence type="ECO:0000259" key="5">
    <source>
        <dbReference type="PROSITE" id="PS50222"/>
    </source>
</evidence>
<dbReference type="SMART" id="SM00054">
    <property type="entry name" value="EFh"/>
    <property type="match status" value="2"/>
</dbReference>
<dbReference type="InterPro" id="IPR050145">
    <property type="entry name" value="Centrin_CML-like"/>
</dbReference>
<name>A0A812LL36_9DINO</name>
<protein>
    <recommendedName>
        <fullName evidence="5">EF-hand domain-containing protein</fullName>
    </recommendedName>
</protein>
<feature type="compositionally biased region" description="Low complexity" evidence="4">
    <location>
        <begin position="187"/>
        <end position="197"/>
    </location>
</feature>
<dbReference type="EMBL" id="CAJNJA010009018">
    <property type="protein sequence ID" value="CAE7242354.1"/>
    <property type="molecule type" value="Genomic_DNA"/>
</dbReference>
<comment type="similarity">
    <text evidence="1">Belongs to the centrin family.</text>
</comment>
<organism evidence="6 7">
    <name type="scientific">Symbiodinium necroappetens</name>
    <dbReference type="NCBI Taxonomy" id="1628268"/>
    <lineage>
        <taxon>Eukaryota</taxon>
        <taxon>Sar</taxon>
        <taxon>Alveolata</taxon>
        <taxon>Dinophyceae</taxon>
        <taxon>Suessiales</taxon>
        <taxon>Symbiodiniaceae</taxon>
        <taxon>Symbiodinium</taxon>
    </lineage>
</organism>
<dbReference type="Gene3D" id="1.10.238.10">
    <property type="entry name" value="EF-hand"/>
    <property type="match status" value="1"/>
</dbReference>
<evidence type="ECO:0000313" key="7">
    <source>
        <dbReference type="Proteomes" id="UP000601435"/>
    </source>
</evidence>
<keyword evidence="7" id="KW-1185">Reference proteome</keyword>
<dbReference type="Proteomes" id="UP000601435">
    <property type="component" value="Unassembled WGS sequence"/>
</dbReference>
<dbReference type="InterPro" id="IPR011992">
    <property type="entry name" value="EF-hand-dom_pair"/>
</dbReference>
<dbReference type="OrthoDB" id="186625at2759"/>
<dbReference type="SUPFAM" id="SSF47473">
    <property type="entry name" value="EF-hand"/>
    <property type="match status" value="1"/>
</dbReference>
<dbReference type="InterPro" id="IPR002048">
    <property type="entry name" value="EF_hand_dom"/>
</dbReference>
<evidence type="ECO:0000256" key="2">
    <source>
        <dbReference type="ARBA" id="ARBA00022737"/>
    </source>
</evidence>
<sequence>MRREPERVQRWPPFLSQRWPLLLIPAPLLMGRRAERRFAPMLRRAAGKSQILPTPGLTQSMEQLREPFFFQLADLDENGAISAKELLVAMRVLGINMQLSDVTQIVSELDKTGDGEISFDEFMEACQRPRRDGFRRAVRRSRVLSRWSALLFESDDPESLSTLQVARAARNLSDKMTESDMDRLLGESPPESPASSRSDTDKEVLPEVAASIWRHQLWPRGKKARILHFAHLCICEAAVALMRWQPTARAIAWLLQWRLLLLALRPLLTGRFLGLLLRHRLSARALAVLLRTPGCERGITQILYLDSALADVCEDPETPKHILRIVGRHGMGSFLRRFLVFAPPEMLRRWCQHKSTAVLMAFVVRETAAVDCAALVHKRRQQLPAAVARACLEPGADLWAMRFCAVPGIDVWLGRFLNDPRGASFAHRLLLQPRFIDKVEDFLGFQEARAFVIRLLRQPGVYRFVTWLNRDPKMQQWFARIAKREKPMLFITEMLLEPGLDKFIVDLLLRRGNDVALRSMLDYWVHTEGSFASVFGSFSKKPGIERALARVVISPGFLDGFVFRKFLWQEGLSDLALEAATLVGVRGLVDNVLPLAFAVLLAMLVFSVQGTQAGFLALFEEEGLGDIVLPFIAGLSAGSLGRDLALAMRSMMEPSASEAKAKTGVPFAGRWGVAALLCCASRQQSRPQVTADRQRERLKRRLCYKGPS</sequence>
<dbReference type="FunFam" id="1.10.238.10:FF:000178">
    <property type="entry name" value="Calmodulin-2 A"/>
    <property type="match status" value="1"/>
</dbReference>
<evidence type="ECO:0000256" key="4">
    <source>
        <dbReference type="SAM" id="MobiDB-lite"/>
    </source>
</evidence>
<dbReference type="InterPro" id="IPR018247">
    <property type="entry name" value="EF_Hand_1_Ca_BS"/>
</dbReference>
<dbReference type="PANTHER" id="PTHR23050">
    <property type="entry name" value="CALCIUM BINDING PROTEIN"/>
    <property type="match status" value="1"/>
</dbReference>
<reference evidence="6" key="1">
    <citation type="submission" date="2021-02" db="EMBL/GenBank/DDBJ databases">
        <authorList>
            <person name="Dougan E. K."/>
            <person name="Rhodes N."/>
            <person name="Thang M."/>
            <person name="Chan C."/>
        </authorList>
    </citation>
    <scope>NUCLEOTIDE SEQUENCE</scope>
</reference>
<comment type="caution">
    <text evidence="6">The sequence shown here is derived from an EMBL/GenBank/DDBJ whole genome shotgun (WGS) entry which is preliminary data.</text>
</comment>
<gene>
    <name evidence="6" type="ORF">SNEC2469_LOCUS4484</name>
</gene>
<dbReference type="GO" id="GO:0043226">
    <property type="term" value="C:organelle"/>
    <property type="evidence" value="ECO:0007669"/>
    <property type="project" value="UniProtKB-ARBA"/>
</dbReference>
<feature type="domain" description="EF-hand" evidence="5">
    <location>
        <begin position="69"/>
        <end position="96"/>
    </location>
</feature>
<dbReference type="CDD" id="cd00051">
    <property type="entry name" value="EFh"/>
    <property type="match status" value="1"/>
</dbReference>
<dbReference type="PROSITE" id="PS00018">
    <property type="entry name" value="EF_HAND_1"/>
    <property type="match status" value="1"/>
</dbReference>
<dbReference type="GO" id="GO:0005509">
    <property type="term" value="F:calcium ion binding"/>
    <property type="evidence" value="ECO:0007669"/>
    <property type="project" value="InterPro"/>
</dbReference>
<evidence type="ECO:0000256" key="3">
    <source>
        <dbReference type="ARBA" id="ARBA00022837"/>
    </source>
</evidence>
<dbReference type="PROSITE" id="PS50222">
    <property type="entry name" value="EF_HAND_2"/>
    <property type="match status" value="2"/>
</dbReference>
<proteinExistence type="inferred from homology"/>
<evidence type="ECO:0000313" key="6">
    <source>
        <dbReference type="EMBL" id="CAE7242354.1"/>
    </source>
</evidence>
<evidence type="ECO:0000256" key="1">
    <source>
        <dbReference type="ARBA" id="ARBA00005253"/>
    </source>
</evidence>
<keyword evidence="3" id="KW-0106">Calcium</keyword>
<keyword evidence="2" id="KW-0677">Repeat</keyword>
<dbReference type="AlphaFoldDB" id="A0A812LL36"/>
<feature type="region of interest" description="Disordered" evidence="4">
    <location>
        <begin position="177"/>
        <end position="203"/>
    </location>
</feature>
<feature type="domain" description="EF-hand" evidence="5">
    <location>
        <begin position="97"/>
        <end position="132"/>
    </location>
</feature>
<dbReference type="Pfam" id="PF13499">
    <property type="entry name" value="EF-hand_7"/>
    <property type="match status" value="1"/>
</dbReference>